<dbReference type="EMBL" id="FR773153">
    <property type="protein sequence ID" value="CBY92189.1"/>
    <property type="molecule type" value="Genomic_DNA"/>
</dbReference>
<evidence type="ECO:0000313" key="2">
    <source>
        <dbReference type="Proteomes" id="UP000008637"/>
    </source>
</evidence>
<dbReference type="Proteomes" id="UP000008637">
    <property type="component" value="Chromosome"/>
</dbReference>
<name>E8ZKM3_MYCHL</name>
<dbReference type="KEGG" id="mha:HF1_01810"/>
<dbReference type="HOGENOM" id="CLU_1466684_0_0_14"/>
<accession>E8ZKM3</accession>
<organism evidence="1 2">
    <name type="scientific">Mycoplasma haemofelis (strain Langford 1)</name>
    <name type="common">Haemobartonella felis</name>
    <dbReference type="NCBI Taxonomy" id="941640"/>
    <lineage>
        <taxon>Bacteria</taxon>
        <taxon>Bacillati</taxon>
        <taxon>Mycoplasmatota</taxon>
        <taxon>Mollicutes</taxon>
        <taxon>Mycoplasmataceae</taxon>
        <taxon>Mycoplasma</taxon>
    </lineage>
</organism>
<gene>
    <name evidence="1" type="ordered locus">HF1_01810</name>
</gene>
<proteinExistence type="predicted"/>
<dbReference type="AlphaFoldDB" id="E8ZKM3"/>
<protein>
    <submittedName>
        <fullName evidence="1">Uncharacterized protein</fullName>
    </submittedName>
</protein>
<keyword evidence="2" id="KW-1185">Reference proteome</keyword>
<sequence length="185" mass="20401">MDVRLASLTTLGAVAGGSGAVGVYKLVNREDSSNSLTSEEYQLVFRKFKSEGDFIAALKTRVPNITSQSTYEEGGKAAKEWCERNDSSNSKRWCLQLPKTIGEELGKPLATNWEKQIKDIKAKNIDGLLDDLKTVNSKLPSVDENKDSQEALRGWCKSKLDIKLISDGADSILEKVKSRCLSNDN</sequence>
<evidence type="ECO:0000313" key="1">
    <source>
        <dbReference type="EMBL" id="CBY92189.1"/>
    </source>
</evidence>
<reference evidence="1 2" key="1">
    <citation type="journal article" date="2011" name="J. Bacteriol.">
        <title>Complete genome sequence of Mycoplasma haemofelis, a hemotropic mycoplasma.</title>
        <authorList>
            <person name="Barker E.N."/>
            <person name="Helps C.R."/>
            <person name="Peters I.R."/>
            <person name="Darby A.C."/>
            <person name="Radford A.D."/>
            <person name="Tasker S."/>
        </authorList>
    </citation>
    <scope>NUCLEOTIDE SEQUENCE [LARGE SCALE GENOMIC DNA]</scope>
    <source>
        <strain evidence="1 2">Langford 1</strain>
    </source>
</reference>